<evidence type="ECO:0000256" key="1">
    <source>
        <dbReference type="SAM" id="MobiDB-lite"/>
    </source>
</evidence>
<dbReference type="STRING" id="1165094.RINTHH_370"/>
<dbReference type="AlphaFoldDB" id="M1WX75"/>
<feature type="compositionally biased region" description="Basic and acidic residues" evidence="1">
    <location>
        <begin position="1"/>
        <end position="14"/>
    </location>
</feature>
<proteinExistence type="predicted"/>
<protein>
    <submittedName>
        <fullName evidence="2">Uncharacterized protein</fullName>
    </submittedName>
</protein>
<dbReference type="EMBL" id="CAIY01000003">
    <property type="protein sequence ID" value="CCH66192.1"/>
    <property type="molecule type" value="Genomic_DNA"/>
</dbReference>
<dbReference type="Proteomes" id="UP000053051">
    <property type="component" value="Unassembled WGS sequence"/>
</dbReference>
<feature type="region of interest" description="Disordered" evidence="1">
    <location>
        <begin position="1"/>
        <end position="20"/>
    </location>
</feature>
<evidence type="ECO:0000313" key="2">
    <source>
        <dbReference type="EMBL" id="CCH66192.1"/>
    </source>
</evidence>
<gene>
    <name evidence="2" type="ORF">RINTHH_370</name>
</gene>
<reference evidence="3" key="2">
    <citation type="submission" date="2016-01" db="EMBL/GenBank/DDBJ databases">
        <title>Diatom-associated endosymboitic cyanobacterium lacks core nitrogen metabolism enzymes.</title>
        <authorList>
            <person name="Hilton J.A."/>
            <person name="Foster R.A."/>
            <person name="Tripp H.J."/>
            <person name="Carter B.J."/>
            <person name="Zehr J.P."/>
            <person name="Villareal T.A."/>
        </authorList>
    </citation>
    <scope>NUCLEOTIDE SEQUENCE [LARGE SCALE GENOMIC DNA]</scope>
    <source>
        <strain evidence="3">HH01</strain>
    </source>
</reference>
<comment type="caution">
    <text evidence="2">The sequence shown here is derived from an EMBL/GenBank/DDBJ whole genome shotgun (WGS) entry which is preliminary data.</text>
</comment>
<keyword evidence="3" id="KW-1185">Reference proteome</keyword>
<evidence type="ECO:0000313" key="3">
    <source>
        <dbReference type="Proteomes" id="UP000053051"/>
    </source>
</evidence>
<organism evidence="2 3">
    <name type="scientific">Richelia intracellularis HH01</name>
    <dbReference type="NCBI Taxonomy" id="1165094"/>
    <lineage>
        <taxon>Bacteria</taxon>
        <taxon>Bacillati</taxon>
        <taxon>Cyanobacteriota</taxon>
        <taxon>Cyanophyceae</taxon>
        <taxon>Nostocales</taxon>
        <taxon>Nostocaceae</taxon>
        <taxon>Richelia</taxon>
    </lineage>
</organism>
<sequence>MKKMKSIIEESKEDYPEDNPLPIYGKSPYEYYGDVMLGGKEYLVAYEKAIAKCQELSQLDANHNGRQ</sequence>
<reference evidence="2 3" key="1">
    <citation type="submission" date="2012-05" db="EMBL/GenBank/DDBJ databases">
        <authorList>
            <person name="Hilton J."/>
        </authorList>
    </citation>
    <scope>NUCLEOTIDE SEQUENCE [LARGE SCALE GENOMIC DNA]</scope>
    <source>
        <strain evidence="2 3">HH01</strain>
    </source>
</reference>
<accession>M1WX75</accession>
<name>M1WX75_9NOST</name>